<gene>
    <name evidence="6" type="ORF">INT43_000165</name>
</gene>
<sequence length="512" mass="57241">MTIQNSNLSTLPQRSRGFQTQPEVLDPVQCTVHGDIPAWVSGVLYRAGPGTFDIDLPDGRRYEIQHWFDGLAQIHRFEIENGKVSYMSRNTASGVEESIKNGQQCGGTFGQDICQTIFAKTASVMKNVDAKPKENGPSDINNNVVIAVKYPGVNNPKVVTVLTDANRLVNLDWKTLEPQELFQYAKFNSKFDGMLSAAHPCVDPNTNETWQFVTVLGPKPGYNVFTISDANPEGELVGFVPANAAYIHSSFLTENYYVLCVPSYYMDGRELKEKRNAVGSLHFDENAPTQFFVFDRRQRKHVATYEAPAFFFFHSINAYDNGTDLTLDVIGYKDASIVQAVYLANVSEKKPFAKKYTVQDVRRYTLSDVSSSTESPRQASISILAKDVTPELPRVNDAYYCRPYTYFYGSNIEDLSTEYGIFSDSVSKTNVETGESWVWKEADCRPGEPIFIADPQGHDEDDGVLLSVVLDERKAESFLVVLSAKTMQEIARAQIHSVVPFGFHGAFMSELP</sequence>
<evidence type="ECO:0000256" key="1">
    <source>
        <dbReference type="ARBA" id="ARBA00006787"/>
    </source>
</evidence>
<dbReference type="Proteomes" id="UP000654370">
    <property type="component" value="Unassembled WGS sequence"/>
</dbReference>
<dbReference type="GO" id="GO:0010436">
    <property type="term" value="F:carotenoid dioxygenase activity"/>
    <property type="evidence" value="ECO:0007669"/>
    <property type="project" value="TreeGrafter"/>
</dbReference>
<evidence type="ECO:0000256" key="4">
    <source>
        <dbReference type="ARBA" id="ARBA00023004"/>
    </source>
</evidence>
<keyword evidence="7" id="KW-1185">Reference proteome</keyword>
<name>A0A8H7PF93_MORIS</name>
<evidence type="ECO:0000256" key="3">
    <source>
        <dbReference type="ARBA" id="ARBA00023002"/>
    </source>
</evidence>
<accession>A0A8H7PF93</accession>
<feature type="binding site" evidence="5">
    <location>
        <position position="504"/>
    </location>
    <ligand>
        <name>Fe cation</name>
        <dbReference type="ChEBI" id="CHEBI:24875"/>
        <note>catalytic</note>
    </ligand>
</feature>
<evidence type="ECO:0000256" key="2">
    <source>
        <dbReference type="ARBA" id="ARBA00022723"/>
    </source>
</evidence>
<dbReference type="Pfam" id="PF03055">
    <property type="entry name" value="RPE65"/>
    <property type="match status" value="1"/>
</dbReference>
<keyword evidence="2 5" id="KW-0479">Metal-binding</keyword>
<evidence type="ECO:0000313" key="7">
    <source>
        <dbReference type="Proteomes" id="UP000654370"/>
    </source>
</evidence>
<dbReference type="GO" id="GO:0016121">
    <property type="term" value="P:carotene catabolic process"/>
    <property type="evidence" value="ECO:0007669"/>
    <property type="project" value="TreeGrafter"/>
</dbReference>
<dbReference type="InterPro" id="IPR004294">
    <property type="entry name" value="Carotenoid_Oase"/>
</dbReference>
<protein>
    <submittedName>
        <fullName evidence="6">Uncharacterized protein</fullName>
    </submittedName>
</protein>
<feature type="binding site" evidence="5">
    <location>
        <position position="314"/>
    </location>
    <ligand>
        <name>Fe cation</name>
        <dbReference type="ChEBI" id="CHEBI:24875"/>
        <note>catalytic</note>
    </ligand>
</feature>
<evidence type="ECO:0000313" key="6">
    <source>
        <dbReference type="EMBL" id="KAG2172815.1"/>
    </source>
</evidence>
<keyword evidence="3" id="KW-0560">Oxidoreductase</keyword>
<feature type="binding site" evidence="5">
    <location>
        <position position="248"/>
    </location>
    <ligand>
        <name>Fe cation</name>
        <dbReference type="ChEBI" id="CHEBI:24875"/>
        <note>catalytic</note>
    </ligand>
</feature>
<dbReference type="GO" id="GO:0046872">
    <property type="term" value="F:metal ion binding"/>
    <property type="evidence" value="ECO:0007669"/>
    <property type="project" value="UniProtKB-KW"/>
</dbReference>
<feature type="binding site" evidence="5">
    <location>
        <position position="199"/>
    </location>
    <ligand>
        <name>Fe cation</name>
        <dbReference type="ChEBI" id="CHEBI:24875"/>
        <note>catalytic</note>
    </ligand>
</feature>
<dbReference type="AlphaFoldDB" id="A0A8H7PF93"/>
<comment type="caution">
    <text evidence="6">The sequence shown here is derived from an EMBL/GenBank/DDBJ whole genome shotgun (WGS) entry which is preliminary data.</text>
</comment>
<keyword evidence="4 5" id="KW-0408">Iron</keyword>
<comment type="cofactor">
    <cofactor evidence="5">
        <name>Fe(2+)</name>
        <dbReference type="ChEBI" id="CHEBI:29033"/>
    </cofactor>
    <text evidence="5">Binds 1 Fe(2+) ion per subunit.</text>
</comment>
<dbReference type="OrthoDB" id="407010at2759"/>
<dbReference type="EMBL" id="JAEPQZ010000016">
    <property type="protein sequence ID" value="KAG2172815.1"/>
    <property type="molecule type" value="Genomic_DNA"/>
</dbReference>
<reference evidence="6" key="1">
    <citation type="submission" date="2020-12" db="EMBL/GenBank/DDBJ databases">
        <title>Metabolic potential, ecology and presence of endohyphal bacteria is reflected in genomic diversity of Mucoromycotina.</title>
        <authorList>
            <person name="Muszewska A."/>
            <person name="Okrasinska A."/>
            <person name="Steczkiewicz K."/>
            <person name="Drgas O."/>
            <person name="Orlowska M."/>
            <person name="Perlinska-Lenart U."/>
            <person name="Aleksandrzak-Piekarczyk T."/>
            <person name="Szatraj K."/>
            <person name="Zielenkiewicz U."/>
            <person name="Pilsyk S."/>
            <person name="Malc E."/>
            <person name="Mieczkowski P."/>
            <person name="Kruszewska J.S."/>
            <person name="Biernat P."/>
            <person name="Pawlowska J."/>
        </authorList>
    </citation>
    <scope>NUCLEOTIDE SEQUENCE</scope>
    <source>
        <strain evidence="6">WA0000067209</strain>
    </source>
</reference>
<proteinExistence type="inferred from homology"/>
<comment type="similarity">
    <text evidence="1">Belongs to the carotenoid oxygenase family.</text>
</comment>
<evidence type="ECO:0000256" key="5">
    <source>
        <dbReference type="PIRSR" id="PIRSR604294-1"/>
    </source>
</evidence>
<dbReference type="PANTHER" id="PTHR10543">
    <property type="entry name" value="BETA-CAROTENE DIOXYGENASE"/>
    <property type="match status" value="1"/>
</dbReference>
<organism evidence="6 7">
    <name type="scientific">Mortierella isabellina</name>
    <name type="common">Filamentous fungus</name>
    <name type="synonym">Umbelopsis isabellina</name>
    <dbReference type="NCBI Taxonomy" id="91625"/>
    <lineage>
        <taxon>Eukaryota</taxon>
        <taxon>Fungi</taxon>
        <taxon>Fungi incertae sedis</taxon>
        <taxon>Mucoromycota</taxon>
        <taxon>Mucoromycotina</taxon>
        <taxon>Umbelopsidomycetes</taxon>
        <taxon>Umbelopsidales</taxon>
        <taxon>Umbelopsidaceae</taxon>
        <taxon>Umbelopsis</taxon>
    </lineage>
</organism>
<dbReference type="PANTHER" id="PTHR10543:SF24">
    <property type="entry name" value="CAROTENOID ISOMEROOXYGENASE"/>
    <property type="match status" value="1"/>
</dbReference>